<evidence type="ECO:0000313" key="2">
    <source>
        <dbReference type="EMBL" id="RMX55099.1"/>
    </source>
</evidence>
<evidence type="ECO:0000313" key="3">
    <source>
        <dbReference type="Proteomes" id="UP000275408"/>
    </source>
</evidence>
<name>A0A3M6UNC9_POCDA</name>
<feature type="compositionally biased region" description="Basic and acidic residues" evidence="1">
    <location>
        <begin position="35"/>
        <end position="49"/>
    </location>
</feature>
<evidence type="ECO:0000256" key="1">
    <source>
        <dbReference type="SAM" id="MobiDB-lite"/>
    </source>
</evidence>
<dbReference type="Proteomes" id="UP000275408">
    <property type="component" value="Unassembled WGS sequence"/>
</dbReference>
<dbReference type="AlphaFoldDB" id="A0A3M6UNC9"/>
<gene>
    <name evidence="2" type="ORF">pdam_00024459</name>
</gene>
<accession>A0A3M6UNC9</accession>
<proteinExistence type="predicted"/>
<reference evidence="2 3" key="1">
    <citation type="journal article" date="2018" name="Sci. Rep.">
        <title>Comparative analysis of the Pocillopora damicornis genome highlights role of immune system in coral evolution.</title>
        <authorList>
            <person name="Cunning R."/>
            <person name="Bay R.A."/>
            <person name="Gillette P."/>
            <person name="Baker A.C."/>
            <person name="Traylor-Knowles N."/>
        </authorList>
    </citation>
    <scope>NUCLEOTIDE SEQUENCE [LARGE SCALE GENOMIC DNA]</scope>
    <source>
        <strain evidence="2">RSMAS</strain>
        <tissue evidence="2">Whole animal</tissue>
    </source>
</reference>
<keyword evidence="3" id="KW-1185">Reference proteome</keyword>
<dbReference type="OrthoDB" id="6621660at2759"/>
<dbReference type="EMBL" id="RCHS01001125">
    <property type="protein sequence ID" value="RMX55099.1"/>
    <property type="molecule type" value="Genomic_DNA"/>
</dbReference>
<comment type="caution">
    <text evidence="2">The sequence shown here is derived from an EMBL/GenBank/DDBJ whole genome shotgun (WGS) entry which is preliminary data.</text>
</comment>
<sequence>MKREGNEETVSNLITWLHQEASIRSRGKANTNTVERNEIRRDKSPKKTENNAANSEDSGDKTCKKDDEER</sequence>
<feature type="region of interest" description="Disordered" evidence="1">
    <location>
        <begin position="19"/>
        <end position="70"/>
    </location>
</feature>
<protein>
    <submittedName>
        <fullName evidence="2">Uncharacterized protein</fullName>
    </submittedName>
</protein>
<organism evidence="2 3">
    <name type="scientific">Pocillopora damicornis</name>
    <name type="common">Cauliflower coral</name>
    <name type="synonym">Millepora damicornis</name>
    <dbReference type="NCBI Taxonomy" id="46731"/>
    <lineage>
        <taxon>Eukaryota</taxon>
        <taxon>Metazoa</taxon>
        <taxon>Cnidaria</taxon>
        <taxon>Anthozoa</taxon>
        <taxon>Hexacorallia</taxon>
        <taxon>Scleractinia</taxon>
        <taxon>Astrocoeniina</taxon>
        <taxon>Pocilloporidae</taxon>
        <taxon>Pocillopora</taxon>
    </lineage>
</organism>
<feature type="compositionally biased region" description="Basic and acidic residues" evidence="1">
    <location>
        <begin position="58"/>
        <end position="70"/>
    </location>
</feature>